<feature type="domain" description="4Fe-4S ferredoxin-type" evidence="4">
    <location>
        <begin position="148"/>
        <end position="176"/>
    </location>
</feature>
<proteinExistence type="predicted"/>
<evidence type="ECO:0000313" key="6">
    <source>
        <dbReference type="Proteomes" id="UP000886785"/>
    </source>
</evidence>
<dbReference type="Gene3D" id="3.30.70.20">
    <property type="match status" value="1"/>
</dbReference>
<keyword evidence="3" id="KW-0411">Iron-sulfur</keyword>
<reference evidence="5" key="2">
    <citation type="journal article" date="2021" name="PeerJ">
        <title>Extensive microbial diversity within the chicken gut microbiome revealed by metagenomics and culture.</title>
        <authorList>
            <person name="Gilroy R."/>
            <person name="Ravi A."/>
            <person name="Getino M."/>
            <person name="Pursley I."/>
            <person name="Horton D.L."/>
            <person name="Alikhan N.F."/>
            <person name="Baker D."/>
            <person name="Gharbi K."/>
            <person name="Hall N."/>
            <person name="Watson M."/>
            <person name="Adriaenssens E.M."/>
            <person name="Foster-Nyarko E."/>
            <person name="Jarju S."/>
            <person name="Secka A."/>
            <person name="Antonio M."/>
            <person name="Oren A."/>
            <person name="Chaudhuri R.R."/>
            <person name="La Ragione R."/>
            <person name="Hildebrand F."/>
            <person name="Pallen M.J."/>
        </authorList>
    </citation>
    <scope>NUCLEOTIDE SEQUENCE</scope>
    <source>
        <strain evidence="5">ChiSjej1B19-7085</strain>
    </source>
</reference>
<name>A0A9D1DSD9_9FIRM</name>
<evidence type="ECO:0000313" key="5">
    <source>
        <dbReference type="EMBL" id="HIR58113.1"/>
    </source>
</evidence>
<gene>
    <name evidence="5" type="ORF">IAA54_10640</name>
</gene>
<comment type="caution">
    <text evidence="5">The sequence shown here is derived from an EMBL/GenBank/DDBJ whole genome shotgun (WGS) entry which is preliminary data.</text>
</comment>
<evidence type="ECO:0000256" key="3">
    <source>
        <dbReference type="ARBA" id="ARBA00023014"/>
    </source>
</evidence>
<keyword evidence="1" id="KW-0479">Metal-binding</keyword>
<dbReference type="GO" id="GO:0046872">
    <property type="term" value="F:metal ion binding"/>
    <property type="evidence" value="ECO:0007669"/>
    <property type="project" value="UniProtKB-KW"/>
</dbReference>
<keyword evidence="2" id="KW-0408">Iron</keyword>
<dbReference type="SUPFAM" id="SSF54862">
    <property type="entry name" value="4Fe-4S ferredoxins"/>
    <property type="match status" value="1"/>
</dbReference>
<dbReference type="PANTHER" id="PTHR42827:SF1">
    <property type="entry name" value="IRON-SULFUR CLUSTER-BINDING PROTEIN"/>
    <property type="match status" value="1"/>
</dbReference>
<dbReference type="PROSITE" id="PS51379">
    <property type="entry name" value="4FE4S_FER_2"/>
    <property type="match status" value="1"/>
</dbReference>
<dbReference type="Pfam" id="PF13484">
    <property type="entry name" value="Fer4_16"/>
    <property type="match status" value="1"/>
</dbReference>
<accession>A0A9D1DSD9</accession>
<organism evidence="5 6">
    <name type="scientific">Candidatus Gallacutalibacter pullicola</name>
    <dbReference type="NCBI Taxonomy" id="2840830"/>
    <lineage>
        <taxon>Bacteria</taxon>
        <taxon>Bacillati</taxon>
        <taxon>Bacillota</taxon>
        <taxon>Clostridia</taxon>
        <taxon>Eubacteriales</taxon>
        <taxon>Candidatus Gallacutalibacter</taxon>
    </lineage>
</organism>
<dbReference type="EMBL" id="DVHF01000134">
    <property type="protein sequence ID" value="HIR58113.1"/>
    <property type="molecule type" value="Genomic_DNA"/>
</dbReference>
<reference evidence="5" key="1">
    <citation type="submission" date="2020-10" db="EMBL/GenBank/DDBJ databases">
        <authorList>
            <person name="Gilroy R."/>
        </authorList>
    </citation>
    <scope>NUCLEOTIDE SEQUENCE</scope>
    <source>
        <strain evidence="5">ChiSjej1B19-7085</strain>
    </source>
</reference>
<evidence type="ECO:0000259" key="4">
    <source>
        <dbReference type="PROSITE" id="PS51379"/>
    </source>
</evidence>
<dbReference type="GO" id="GO:0051536">
    <property type="term" value="F:iron-sulfur cluster binding"/>
    <property type="evidence" value="ECO:0007669"/>
    <property type="project" value="UniProtKB-KW"/>
</dbReference>
<dbReference type="AlphaFoldDB" id="A0A9D1DSD9"/>
<evidence type="ECO:0000256" key="1">
    <source>
        <dbReference type="ARBA" id="ARBA00022723"/>
    </source>
</evidence>
<dbReference type="PANTHER" id="PTHR42827">
    <property type="entry name" value="IRON-SULFUR CLUSTER-BINDING PROTEIN-RELATED"/>
    <property type="match status" value="1"/>
</dbReference>
<dbReference type="InterPro" id="IPR017896">
    <property type="entry name" value="4Fe4S_Fe-S-bd"/>
</dbReference>
<dbReference type="PROSITE" id="PS00198">
    <property type="entry name" value="4FE4S_FER_1"/>
    <property type="match status" value="1"/>
</dbReference>
<dbReference type="InterPro" id="IPR017900">
    <property type="entry name" value="4Fe4S_Fe_S_CS"/>
</dbReference>
<sequence>MVQDDLKQYLLEQGVSDVGFTRIDGEEFGDCRYAVSIAVRLSDAIIDEITDAPTHTYFNHYRTVNAFLDQSLLKAGLFLQRAGYRYITVAASQSINAQGWNYEGRYSHKKIACMAGLGTIGKNSLFLHREYGPRVRLATLFTDCEFVCEQHVPESVCGSCRRCVEACPSGAILGGEWHPGIPREELFRPDLCSSYMKTKFQHIGRGAVCGICMKVCPRGRLSGR</sequence>
<evidence type="ECO:0000256" key="2">
    <source>
        <dbReference type="ARBA" id="ARBA00023004"/>
    </source>
</evidence>
<protein>
    <submittedName>
        <fullName evidence="5">Epoxyqueuosine reductase</fullName>
    </submittedName>
</protein>
<dbReference type="Proteomes" id="UP000886785">
    <property type="component" value="Unassembled WGS sequence"/>
</dbReference>